<dbReference type="PANTHER" id="PTHR31018:SF3">
    <property type="entry name" value="RECEPTOR PROTEIN-TYROSINE KINASE"/>
    <property type="match status" value="1"/>
</dbReference>
<evidence type="ECO:0000313" key="7">
    <source>
        <dbReference type="EMBL" id="MBC9811726.1"/>
    </source>
</evidence>
<feature type="signal peptide" evidence="6">
    <location>
        <begin position="1"/>
        <end position="19"/>
    </location>
</feature>
<evidence type="ECO:0000256" key="4">
    <source>
        <dbReference type="ARBA" id="ARBA00022729"/>
    </source>
</evidence>
<comment type="caution">
    <text evidence="7">The sequence shown here is derived from an EMBL/GenBank/DDBJ whole genome shotgun (WGS) entry which is preliminary data.</text>
</comment>
<dbReference type="NCBIfam" id="TIGR04183">
    <property type="entry name" value="Por_Secre_tail"/>
    <property type="match status" value="1"/>
</dbReference>
<keyword evidence="5" id="KW-0325">Glycoprotein</keyword>
<protein>
    <submittedName>
        <fullName evidence="7">T9SS type A sorting domain-containing protein</fullName>
    </submittedName>
</protein>
<dbReference type="Gene3D" id="3.80.20.20">
    <property type="entry name" value="Receptor L-domain"/>
    <property type="match status" value="2"/>
</dbReference>
<dbReference type="InterPro" id="IPR036941">
    <property type="entry name" value="Rcpt_L-dom_sf"/>
</dbReference>
<sequence>MKLILFTFFILFLISRSNAQCPTTPLTLATQSDVNNFPDNYPGCAVIPDGIDIKIMGDDINDLGPLQQITMVLGAFEIRECPDLVNLEGLENLVTVGNDPLDGFILRDLASLTDITALSNLDSITGEFTIRTCNQLVNLNGLGALIRSNGSVIIRDNALLTTLQGINSLKFIGETLEIVENATLTDISALSNVDTIIGGVEGGVFIEANDLLTSLSGLGNEYTEIGGNLDLLLNGGLSVCSVPSICKYLGNPPADAVITISGNTTGCNTQPEIEAGCIGLSIDTPGNVPGLIITPNPFSDQLILEHTDKGEIMLINLLGTQEKIAVSEGKNELSTAHLFPGIYFIRDTKGTIYKIVKQ</sequence>
<dbReference type="GO" id="GO:0030313">
    <property type="term" value="C:cell envelope"/>
    <property type="evidence" value="ECO:0007669"/>
    <property type="project" value="UniProtKB-SubCell"/>
</dbReference>
<dbReference type="PANTHER" id="PTHR31018">
    <property type="entry name" value="SPORULATION-SPECIFIC PROTEIN-RELATED"/>
    <property type="match status" value="1"/>
</dbReference>
<dbReference type="InterPro" id="IPR026444">
    <property type="entry name" value="Secre_tail"/>
</dbReference>
<dbReference type="AlphaFoldDB" id="A0A8J6TWZ3"/>
<name>A0A8J6TWZ3_9FLAO</name>
<evidence type="ECO:0000256" key="5">
    <source>
        <dbReference type="ARBA" id="ARBA00023180"/>
    </source>
</evidence>
<comment type="subcellular location">
    <subcellularLocation>
        <location evidence="1">Secreted</location>
        <location evidence="1">Cell wall</location>
    </subcellularLocation>
</comment>
<keyword evidence="3" id="KW-0964">Secreted</keyword>
<keyword evidence="8" id="KW-1185">Reference proteome</keyword>
<dbReference type="Proteomes" id="UP000652681">
    <property type="component" value="Unassembled WGS sequence"/>
</dbReference>
<dbReference type="SUPFAM" id="SSF52058">
    <property type="entry name" value="L domain-like"/>
    <property type="match status" value="2"/>
</dbReference>
<evidence type="ECO:0000313" key="8">
    <source>
        <dbReference type="Proteomes" id="UP000652681"/>
    </source>
</evidence>
<evidence type="ECO:0000256" key="6">
    <source>
        <dbReference type="SAM" id="SignalP"/>
    </source>
</evidence>
<dbReference type="EMBL" id="JACVEL010000002">
    <property type="protein sequence ID" value="MBC9811726.1"/>
    <property type="molecule type" value="Genomic_DNA"/>
</dbReference>
<evidence type="ECO:0000256" key="3">
    <source>
        <dbReference type="ARBA" id="ARBA00022525"/>
    </source>
</evidence>
<feature type="chain" id="PRO_5035196347" evidence="6">
    <location>
        <begin position="20"/>
        <end position="358"/>
    </location>
</feature>
<evidence type="ECO:0000256" key="1">
    <source>
        <dbReference type="ARBA" id="ARBA00004191"/>
    </source>
</evidence>
<keyword evidence="2" id="KW-0134">Cell wall</keyword>
<organism evidence="7 8">
    <name type="scientific">Taishania pollutisoli</name>
    <dbReference type="NCBI Taxonomy" id="2766479"/>
    <lineage>
        <taxon>Bacteria</taxon>
        <taxon>Pseudomonadati</taxon>
        <taxon>Bacteroidota</taxon>
        <taxon>Flavobacteriia</taxon>
        <taxon>Flavobacteriales</taxon>
        <taxon>Crocinitomicaceae</taxon>
        <taxon>Taishania</taxon>
    </lineage>
</organism>
<reference evidence="7" key="1">
    <citation type="submission" date="2020-09" db="EMBL/GenBank/DDBJ databases">
        <title>Taishania pollutisoli gen. nov., sp. nov., Isolated from Tetrabromobisphenol A-Contaminated Soil.</title>
        <authorList>
            <person name="Chen Q."/>
        </authorList>
    </citation>
    <scope>NUCLEOTIDE SEQUENCE</scope>
    <source>
        <strain evidence="7">CZZ-1</strain>
    </source>
</reference>
<dbReference type="InterPro" id="IPR051648">
    <property type="entry name" value="CWI-Assembly_Regulator"/>
</dbReference>
<gene>
    <name evidence="7" type="ORF">H9Y05_04475</name>
</gene>
<evidence type="ECO:0000256" key="2">
    <source>
        <dbReference type="ARBA" id="ARBA00022512"/>
    </source>
</evidence>
<accession>A0A8J6TWZ3</accession>
<keyword evidence="4 6" id="KW-0732">Signal</keyword>
<dbReference type="RefSeq" id="WP_163490837.1">
    <property type="nucleotide sequence ID" value="NZ_JACVEL010000002.1"/>
</dbReference>
<proteinExistence type="predicted"/>